<evidence type="ECO:0000259" key="14">
    <source>
        <dbReference type="Pfam" id="PF01292"/>
    </source>
</evidence>
<dbReference type="SUPFAM" id="SSF81342">
    <property type="entry name" value="Transmembrane di-heme cytochromes"/>
    <property type="match status" value="1"/>
</dbReference>
<proteinExistence type="inferred from homology"/>
<keyword evidence="11 13" id="KW-0472">Membrane</keyword>
<keyword evidence="5" id="KW-0349">Heme</keyword>
<keyword evidence="3" id="KW-0813">Transport</keyword>
<evidence type="ECO:0000256" key="10">
    <source>
        <dbReference type="ARBA" id="ARBA00023004"/>
    </source>
</evidence>
<evidence type="ECO:0000256" key="8">
    <source>
        <dbReference type="ARBA" id="ARBA00022982"/>
    </source>
</evidence>
<dbReference type="RefSeq" id="WP_386676998.1">
    <property type="nucleotide sequence ID" value="NZ_JBHLTG010000017.1"/>
</dbReference>
<feature type="transmembrane region" description="Helical" evidence="13">
    <location>
        <begin position="146"/>
        <end position="168"/>
    </location>
</feature>
<keyword evidence="9 13" id="KW-1133">Transmembrane helix</keyword>
<evidence type="ECO:0000313" key="16">
    <source>
        <dbReference type="Proteomes" id="UP001589896"/>
    </source>
</evidence>
<name>A0ABV6S1L0_9GAMM</name>
<keyword evidence="4" id="KW-1003">Cell membrane</keyword>
<evidence type="ECO:0000256" key="11">
    <source>
        <dbReference type="ARBA" id="ARBA00023136"/>
    </source>
</evidence>
<keyword evidence="16" id="KW-1185">Reference proteome</keyword>
<comment type="subcellular location">
    <subcellularLocation>
        <location evidence="2">Cell membrane</location>
        <topology evidence="2">Multi-pass membrane protein</topology>
    </subcellularLocation>
</comment>
<dbReference type="EMBL" id="JBHLTG010000017">
    <property type="protein sequence ID" value="MFC0682719.1"/>
    <property type="molecule type" value="Genomic_DNA"/>
</dbReference>
<dbReference type="PANTHER" id="PTHR30529">
    <property type="entry name" value="CYTOCHROME B561"/>
    <property type="match status" value="1"/>
</dbReference>
<dbReference type="InterPro" id="IPR011577">
    <property type="entry name" value="Cyt_b561_bac/Ni-Hgenase"/>
</dbReference>
<accession>A0ABV6S1L0</accession>
<dbReference type="Pfam" id="PF01292">
    <property type="entry name" value="Ni_hydr_CYTB"/>
    <property type="match status" value="1"/>
</dbReference>
<sequence>MKFKNPADRWGPVSQLLHWTIAALIVAISAIGLWMDTLPNTPRKIEVYALHKSIGITILVLALLRLVWRFYAGAPATLAGLPRWQVRTATLTHAALYALLFAMPLSGWLLNASAGYPLQWFGLFNLPRLIERDESLHELAQTLHEAGFWILLALVIAHAAAAFHHHLFRQDETLARMLPRSRRRGPLETPHGS</sequence>
<feature type="transmembrane region" description="Helical" evidence="13">
    <location>
        <begin position="47"/>
        <end position="68"/>
    </location>
</feature>
<dbReference type="Proteomes" id="UP001589896">
    <property type="component" value="Unassembled WGS sequence"/>
</dbReference>
<evidence type="ECO:0000256" key="4">
    <source>
        <dbReference type="ARBA" id="ARBA00022475"/>
    </source>
</evidence>
<evidence type="ECO:0000256" key="6">
    <source>
        <dbReference type="ARBA" id="ARBA00022692"/>
    </source>
</evidence>
<dbReference type="InterPro" id="IPR016174">
    <property type="entry name" value="Di-haem_cyt_TM"/>
</dbReference>
<feature type="transmembrane region" description="Helical" evidence="13">
    <location>
        <begin position="16"/>
        <end position="35"/>
    </location>
</feature>
<dbReference type="InterPro" id="IPR052168">
    <property type="entry name" value="Cytochrome_b561_oxidase"/>
</dbReference>
<evidence type="ECO:0000256" key="12">
    <source>
        <dbReference type="ARBA" id="ARBA00037975"/>
    </source>
</evidence>
<evidence type="ECO:0000256" key="9">
    <source>
        <dbReference type="ARBA" id="ARBA00022989"/>
    </source>
</evidence>
<keyword evidence="6 13" id="KW-0812">Transmembrane</keyword>
<feature type="domain" description="Cytochrome b561 bacterial/Ni-hydrogenase" evidence="14">
    <location>
        <begin position="9"/>
        <end position="179"/>
    </location>
</feature>
<organism evidence="15 16">
    <name type="scientific">Lysobacter korlensis</name>
    <dbReference type="NCBI Taxonomy" id="553636"/>
    <lineage>
        <taxon>Bacteria</taxon>
        <taxon>Pseudomonadati</taxon>
        <taxon>Pseudomonadota</taxon>
        <taxon>Gammaproteobacteria</taxon>
        <taxon>Lysobacterales</taxon>
        <taxon>Lysobacteraceae</taxon>
        <taxon>Lysobacter</taxon>
    </lineage>
</organism>
<evidence type="ECO:0000256" key="7">
    <source>
        <dbReference type="ARBA" id="ARBA00022723"/>
    </source>
</evidence>
<dbReference type="Gene3D" id="1.20.950.20">
    <property type="entry name" value="Transmembrane di-heme cytochromes, Chain C"/>
    <property type="match status" value="2"/>
</dbReference>
<evidence type="ECO:0000256" key="1">
    <source>
        <dbReference type="ARBA" id="ARBA00001970"/>
    </source>
</evidence>
<protein>
    <submittedName>
        <fullName evidence="15">Cytochrome b</fullName>
    </submittedName>
</protein>
<evidence type="ECO:0000256" key="3">
    <source>
        <dbReference type="ARBA" id="ARBA00022448"/>
    </source>
</evidence>
<evidence type="ECO:0000256" key="5">
    <source>
        <dbReference type="ARBA" id="ARBA00022617"/>
    </source>
</evidence>
<evidence type="ECO:0000256" key="13">
    <source>
        <dbReference type="SAM" id="Phobius"/>
    </source>
</evidence>
<reference evidence="15 16" key="1">
    <citation type="submission" date="2024-09" db="EMBL/GenBank/DDBJ databases">
        <authorList>
            <person name="Sun Q."/>
            <person name="Mori K."/>
        </authorList>
    </citation>
    <scope>NUCLEOTIDE SEQUENCE [LARGE SCALE GENOMIC DNA]</scope>
    <source>
        <strain evidence="15 16">KCTC 23076</strain>
    </source>
</reference>
<keyword evidence="7" id="KW-0479">Metal-binding</keyword>
<gene>
    <name evidence="15" type="ORF">ACFFGH_33225</name>
</gene>
<keyword evidence="10" id="KW-0408">Iron</keyword>
<comment type="caution">
    <text evidence="15">The sequence shown here is derived from an EMBL/GenBank/DDBJ whole genome shotgun (WGS) entry which is preliminary data.</text>
</comment>
<comment type="cofactor">
    <cofactor evidence="1">
        <name>heme b</name>
        <dbReference type="ChEBI" id="CHEBI:60344"/>
    </cofactor>
</comment>
<dbReference type="PANTHER" id="PTHR30529:SF7">
    <property type="entry name" value="CYTOCHROME B561 BACTERIAL_NI-HYDROGENASE DOMAIN-CONTAINING PROTEIN"/>
    <property type="match status" value="1"/>
</dbReference>
<feature type="transmembrane region" description="Helical" evidence="13">
    <location>
        <begin position="89"/>
        <end position="110"/>
    </location>
</feature>
<comment type="similarity">
    <text evidence="12">Belongs to the cytochrome b561 family.</text>
</comment>
<keyword evidence="8" id="KW-0249">Electron transport</keyword>
<evidence type="ECO:0000256" key="2">
    <source>
        <dbReference type="ARBA" id="ARBA00004651"/>
    </source>
</evidence>
<evidence type="ECO:0000313" key="15">
    <source>
        <dbReference type="EMBL" id="MFC0682719.1"/>
    </source>
</evidence>